<evidence type="ECO:0000313" key="1">
    <source>
        <dbReference type="EMBL" id="CAH1964244.1"/>
    </source>
</evidence>
<dbReference type="AlphaFoldDB" id="A0A9P0JZF3"/>
<sequence length="30" mass="3744">MYNVSTQLLHYNLRFRVCRYVCSDCRLRAY</sequence>
<organism evidence="1 2">
    <name type="scientific">Acanthoscelides obtectus</name>
    <name type="common">Bean weevil</name>
    <name type="synonym">Bruchus obtectus</name>
    <dbReference type="NCBI Taxonomy" id="200917"/>
    <lineage>
        <taxon>Eukaryota</taxon>
        <taxon>Metazoa</taxon>
        <taxon>Ecdysozoa</taxon>
        <taxon>Arthropoda</taxon>
        <taxon>Hexapoda</taxon>
        <taxon>Insecta</taxon>
        <taxon>Pterygota</taxon>
        <taxon>Neoptera</taxon>
        <taxon>Endopterygota</taxon>
        <taxon>Coleoptera</taxon>
        <taxon>Polyphaga</taxon>
        <taxon>Cucujiformia</taxon>
        <taxon>Chrysomeloidea</taxon>
        <taxon>Chrysomelidae</taxon>
        <taxon>Bruchinae</taxon>
        <taxon>Bruchini</taxon>
        <taxon>Acanthoscelides</taxon>
    </lineage>
</organism>
<protein>
    <submittedName>
        <fullName evidence="1">Uncharacterized protein</fullName>
    </submittedName>
</protein>
<comment type="caution">
    <text evidence="1">The sequence shown here is derived from an EMBL/GenBank/DDBJ whole genome shotgun (WGS) entry which is preliminary data.</text>
</comment>
<dbReference type="Proteomes" id="UP001152888">
    <property type="component" value="Unassembled WGS sequence"/>
</dbReference>
<gene>
    <name evidence="1" type="ORF">ACAOBT_LOCUS5683</name>
</gene>
<dbReference type="EMBL" id="CAKOFQ010006713">
    <property type="protein sequence ID" value="CAH1964244.1"/>
    <property type="molecule type" value="Genomic_DNA"/>
</dbReference>
<reference evidence="1" key="1">
    <citation type="submission" date="2022-03" db="EMBL/GenBank/DDBJ databases">
        <authorList>
            <person name="Sayadi A."/>
        </authorList>
    </citation>
    <scope>NUCLEOTIDE SEQUENCE</scope>
</reference>
<keyword evidence="2" id="KW-1185">Reference proteome</keyword>
<evidence type="ECO:0000313" key="2">
    <source>
        <dbReference type="Proteomes" id="UP001152888"/>
    </source>
</evidence>
<accession>A0A9P0JZF3</accession>
<proteinExistence type="predicted"/>
<name>A0A9P0JZF3_ACAOB</name>